<accession>A0A6C0CFQ3</accession>
<organism evidence="1">
    <name type="scientific">viral metagenome</name>
    <dbReference type="NCBI Taxonomy" id="1070528"/>
    <lineage>
        <taxon>unclassified sequences</taxon>
        <taxon>metagenomes</taxon>
        <taxon>organismal metagenomes</taxon>
    </lineage>
</organism>
<reference evidence="1" key="1">
    <citation type="journal article" date="2020" name="Nature">
        <title>Giant virus diversity and host interactions through global metagenomics.</title>
        <authorList>
            <person name="Schulz F."/>
            <person name="Roux S."/>
            <person name="Paez-Espino D."/>
            <person name="Jungbluth S."/>
            <person name="Walsh D.A."/>
            <person name="Denef V.J."/>
            <person name="McMahon K.D."/>
            <person name="Konstantinidis K.T."/>
            <person name="Eloe-Fadrosh E.A."/>
            <person name="Kyrpides N.C."/>
            <person name="Woyke T."/>
        </authorList>
    </citation>
    <scope>NUCLEOTIDE SEQUENCE</scope>
    <source>
        <strain evidence="1">GVMAG-M-3300020727-4</strain>
    </source>
</reference>
<sequence>MFLTEHLYETLNLIKESVLDNNGIIWGSYVQNSFLNKHYSNIYYNLNFSYEKYWDSSFHLPTIERITIENYMNIHFNTEDDYFKLLDYLKINNISYTIYKYSCDILIEDYFELIIKIDNRNIPPYYEPLFLSECLIMYKNIHSNRINIDFSSNSGTGYDYLPEKEKIIIKNNIIADIYKKKTLYLYVNIPEIYKYINMGWNIINMPYTILPKGSIIPKYNSFSCLICLEELFDDKCECIENTAIIYNSFIKSPEKNYYPIHSKCLMKYILHKSHEDFDKSCFTCPYRFKIDFNNYKYLLNYDYYKLNKIKVYNI</sequence>
<protein>
    <submittedName>
        <fullName evidence="1">Uncharacterized protein</fullName>
    </submittedName>
</protein>
<name>A0A6C0CFQ3_9ZZZZ</name>
<dbReference type="AlphaFoldDB" id="A0A6C0CFQ3"/>
<evidence type="ECO:0000313" key="1">
    <source>
        <dbReference type="EMBL" id="QHT02982.1"/>
    </source>
</evidence>
<dbReference type="EMBL" id="MN739404">
    <property type="protein sequence ID" value="QHT02982.1"/>
    <property type="molecule type" value="Genomic_DNA"/>
</dbReference>
<proteinExistence type="predicted"/>